<proteinExistence type="predicted"/>
<dbReference type="Proteomes" id="UP000759537">
    <property type="component" value="Unassembled WGS sequence"/>
</dbReference>
<keyword evidence="3" id="KW-1185">Reference proteome</keyword>
<reference evidence="2" key="1">
    <citation type="submission" date="2019-10" db="EMBL/GenBank/DDBJ databases">
        <authorList>
            <consortium name="DOE Joint Genome Institute"/>
            <person name="Kuo A."/>
            <person name="Miyauchi S."/>
            <person name="Kiss E."/>
            <person name="Drula E."/>
            <person name="Kohler A."/>
            <person name="Sanchez-Garcia M."/>
            <person name="Andreopoulos B."/>
            <person name="Barry K.W."/>
            <person name="Bonito G."/>
            <person name="Buee M."/>
            <person name="Carver A."/>
            <person name="Chen C."/>
            <person name="Cichocki N."/>
            <person name="Clum A."/>
            <person name="Culley D."/>
            <person name="Crous P.W."/>
            <person name="Fauchery L."/>
            <person name="Girlanda M."/>
            <person name="Hayes R."/>
            <person name="Keri Z."/>
            <person name="LaButti K."/>
            <person name="Lipzen A."/>
            <person name="Lombard V."/>
            <person name="Magnuson J."/>
            <person name="Maillard F."/>
            <person name="Morin E."/>
            <person name="Murat C."/>
            <person name="Nolan M."/>
            <person name="Ohm R."/>
            <person name="Pangilinan J."/>
            <person name="Pereira M."/>
            <person name="Perotto S."/>
            <person name="Peter M."/>
            <person name="Riley R."/>
            <person name="Sitrit Y."/>
            <person name="Stielow B."/>
            <person name="Szollosi G."/>
            <person name="Zifcakova L."/>
            <person name="Stursova M."/>
            <person name="Spatafora J.W."/>
            <person name="Tedersoo L."/>
            <person name="Vaario L.-M."/>
            <person name="Yamada A."/>
            <person name="Yan M."/>
            <person name="Wang P."/>
            <person name="Xu J."/>
            <person name="Bruns T."/>
            <person name="Baldrian P."/>
            <person name="Vilgalys R."/>
            <person name="Henrissat B."/>
            <person name="Grigoriev I.V."/>
            <person name="Hibbett D."/>
            <person name="Nagy L.G."/>
            <person name="Martin F.M."/>
        </authorList>
    </citation>
    <scope>NUCLEOTIDE SEQUENCE</scope>
    <source>
        <strain evidence="2">Prilba</strain>
    </source>
</reference>
<reference evidence="2" key="2">
    <citation type="journal article" date="2020" name="Nat. Commun.">
        <title>Large-scale genome sequencing of mycorrhizal fungi provides insights into the early evolution of symbiotic traits.</title>
        <authorList>
            <person name="Miyauchi S."/>
            <person name="Kiss E."/>
            <person name="Kuo A."/>
            <person name="Drula E."/>
            <person name="Kohler A."/>
            <person name="Sanchez-Garcia M."/>
            <person name="Morin E."/>
            <person name="Andreopoulos B."/>
            <person name="Barry K.W."/>
            <person name="Bonito G."/>
            <person name="Buee M."/>
            <person name="Carver A."/>
            <person name="Chen C."/>
            <person name="Cichocki N."/>
            <person name="Clum A."/>
            <person name="Culley D."/>
            <person name="Crous P.W."/>
            <person name="Fauchery L."/>
            <person name="Girlanda M."/>
            <person name="Hayes R.D."/>
            <person name="Keri Z."/>
            <person name="LaButti K."/>
            <person name="Lipzen A."/>
            <person name="Lombard V."/>
            <person name="Magnuson J."/>
            <person name="Maillard F."/>
            <person name="Murat C."/>
            <person name="Nolan M."/>
            <person name="Ohm R.A."/>
            <person name="Pangilinan J."/>
            <person name="Pereira M.F."/>
            <person name="Perotto S."/>
            <person name="Peter M."/>
            <person name="Pfister S."/>
            <person name="Riley R."/>
            <person name="Sitrit Y."/>
            <person name="Stielow J.B."/>
            <person name="Szollosi G."/>
            <person name="Zifcakova L."/>
            <person name="Stursova M."/>
            <person name="Spatafora J.W."/>
            <person name="Tedersoo L."/>
            <person name="Vaario L.M."/>
            <person name="Yamada A."/>
            <person name="Yan M."/>
            <person name="Wang P."/>
            <person name="Xu J."/>
            <person name="Bruns T."/>
            <person name="Baldrian P."/>
            <person name="Vilgalys R."/>
            <person name="Dunand C."/>
            <person name="Henrissat B."/>
            <person name="Grigoriev I.V."/>
            <person name="Hibbett D."/>
            <person name="Nagy L.G."/>
            <person name="Martin F.M."/>
        </authorList>
    </citation>
    <scope>NUCLEOTIDE SEQUENCE</scope>
    <source>
        <strain evidence="2">Prilba</strain>
    </source>
</reference>
<evidence type="ECO:0000313" key="3">
    <source>
        <dbReference type="Proteomes" id="UP000759537"/>
    </source>
</evidence>
<organism evidence="2 3">
    <name type="scientific">Russula ochroleuca</name>
    <dbReference type="NCBI Taxonomy" id="152965"/>
    <lineage>
        <taxon>Eukaryota</taxon>
        <taxon>Fungi</taxon>
        <taxon>Dikarya</taxon>
        <taxon>Basidiomycota</taxon>
        <taxon>Agaricomycotina</taxon>
        <taxon>Agaricomycetes</taxon>
        <taxon>Russulales</taxon>
        <taxon>Russulaceae</taxon>
        <taxon>Russula</taxon>
    </lineage>
</organism>
<protein>
    <recommendedName>
        <fullName evidence="4">Secreted protein</fullName>
    </recommendedName>
</protein>
<gene>
    <name evidence="2" type="ORF">DFH94DRAFT_737942</name>
</gene>
<evidence type="ECO:0008006" key="4">
    <source>
        <dbReference type="Google" id="ProtNLM"/>
    </source>
</evidence>
<dbReference type="AlphaFoldDB" id="A0A9P5TA66"/>
<accession>A0A9P5TA66</accession>
<feature type="signal peptide" evidence="1">
    <location>
        <begin position="1"/>
        <end position="24"/>
    </location>
</feature>
<evidence type="ECO:0000313" key="2">
    <source>
        <dbReference type="EMBL" id="KAF8481090.1"/>
    </source>
</evidence>
<comment type="caution">
    <text evidence="2">The sequence shown here is derived from an EMBL/GenBank/DDBJ whole genome shotgun (WGS) entry which is preliminary data.</text>
</comment>
<name>A0A9P5TA66_9AGAM</name>
<sequence>MSTVNMSKTTFDVQILSVLLGTLATNVPASVACRFVLVTGTPYLEPSNYRPPLQPGLTRLPSFIHHEASHSINV</sequence>
<evidence type="ECO:0000256" key="1">
    <source>
        <dbReference type="SAM" id="SignalP"/>
    </source>
</evidence>
<feature type="chain" id="PRO_5040376512" description="Secreted protein" evidence="1">
    <location>
        <begin position="25"/>
        <end position="74"/>
    </location>
</feature>
<dbReference type="EMBL" id="WHVB01000007">
    <property type="protein sequence ID" value="KAF8481090.1"/>
    <property type="molecule type" value="Genomic_DNA"/>
</dbReference>
<keyword evidence="1" id="KW-0732">Signal</keyword>